<comment type="subunit">
    <text evidence="1">Forms a complex composed of PxpA, PxpB and PxpC.</text>
</comment>
<dbReference type="PANTHER" id="PTHR30292">
    <property type="entry name" value="UNCHARACTERIZED PROTEIN YBGL-RELATED"/>
    <property type="match status" value="1"/>
</dbReference>
<dbReference type="InterPro" id="IPR011330">
    <property type="entry name" value="Glyco_hydro/deAcase_b/a-brl"/>
</dbReference>
<dbReference type="NCBIfam" id="NF003816">
    <property type="entry name" value="PRK05406.1-5"/>
    <property type="match status" value="1"/>
</dbReference>
<dbReference type="RefSeq" id="WP_036780147.1">
    <property type="nucleotide sequence ID" value="NZ_AVBG01000002.1"/>
</dbReference>
<dbReference type="Proteomes" id="UP000030153">
    <property type="component" value="Unassembled WGS sequence"/>
</dbReference>
<dbReference type="PANTHER" id="PTHR30292:SF0">
    <property type="entry name" value="5-OXOPROLINASE SUBUNIT A"/>
    <property type="match status" value="1"/>
</dbReference>
<evidence type="ECO:0000256" key="1">
    <source>
        <dbReference type="HAMAP-Rule" id="MF_00691"/>
    </source>
</evidence>
<dbReference type="AlphaFoldDB" id="A0A0A2UX58"/>
<comment type="catalytic activity">
    <reaction evidence="1">
        <text>5-oxo-L-proline + ATP + 2 H2O = L-glutamate + ADP + phosphate + H(+)</text>
        <dbReference type="Rhea" id="RHEA:10348"/>
        <dbReference type="ChEBI" id="CHEBI:15377"/>
        <dbReference type="ChEBI" id="CHEBI:15378"/>
        <dbReference type="ChEBI" id="CHEBI:29985"/>
        <dbReference type="ChEBI" id="CHEBI:30616"/>
        <dbReference type="ChEBI" id="CHEBI:43474"/>
        <dbReference type="ChEBI" id="CHEBI:58402"/>
        <dbReference type="ChEBI" id="CHEBI:456216"/>
        <dbReference type="EC" id="3.5.2.9"/>
    </reaction>
</comment>
<keyword evidence="1" id="KW-0067">ATP-binding</keyword>
<name>A0A0A2UX58_9BACI</name>
<dbReference type="STRING" id="1385513.N780_14085"/>
<evidence type="ECO:0000313" key="3">
    <source>
        <dbReference type="Proteomes" id="UP000030153"/>
    </source>
</evidence>
<gene>
    <name evidence="1" type="primary">pxpA</name>
    <name evidence="2" type="ORF">N780_14085</name>
</gene>
<dbReference type="HAMAP" id="MF_00691">
    <property type="entry name" value="PxpA"/>
    <property type="match status" value="1"/>
</dbReference>
<comment type="similarity">
    <text evidence="1">Belongs to the LamB/PxpA family.</text>
</comment>
<proteinExistence type="inferred from homology"/>
<comment type="function">
    <text evidence="1">Catalyzes the cleavage of 5-oxoproline to form L-glutamate coupled to the hydrolysis of ATP to ADP and inorganic phosphate.</text>
</comment>
<evidence type="ECO:0000313" key="2">
    <source>
        <dbReference type="EMBL" id="KGP92519.1"/>
    </source>
</evidence>
<comment type="caution">
    <text evidence="2">The sequence shown here is derived from an EMBL/GenBank/DDBJ whole genome shotgun (WGS) entry which is preliminary data.</text>
</comment>
<keyword evidence="1" id="KW-0378">Hydrolase</keyword>
<reference evidence="2 3" key="1">
    <citation type="submission" date="2013-08" db="EMBL/GenBank/DDBJ databases">
        <title>Genome of Pontibacillus chungwhensis.</title>
        <authorList>
            <person name="Wang Q."/>
            <person name="Wang G."/>
        </authorList>
    </citation>
    <scope>NUCLEOTIDE SEQUENCE [LARGE SCALE GENOMIC DNA]</scope>
    <source>
        <strain evidence="2 3">BH030062</strain>
    </source>
</reference>
<organism evidence="2 3">
    <name type="scientific">Pontibacillus chungwhensis BH030062</name>
    <dbReference type="NCBI Taxonomy" id="1385513"/>
    <lineage>
        <taxon>Bacteria</taxon>
        <taxon>Bacillati</taxon>
        <taxon>Bacillota</taxon>
        <taxon>Bacilli</taxon>
        <taxon>Bacillales</taxon>
        <taxon>Bacillaceae</taxon>
        <taxon>Pontibacillus</taxon>
    </lineage>
</organism>
<dbReference type="eggNOG" id="COG1540">
    <property type="taxonomic scope" value="Bacteria"/>
</dbReference>
<keyword evidence="1" id="KW-0547">Nucleotide-binding</keyword>
<dbReference type="EMBL" id="AVBG01000002">
    <property type="protein sequence ID" value="KGP92519.1"/>
    <property type="molecule type" value="Genomic_DNA"/>
</dbReference>
<protein>
    <recommendedName>
        <fullName evidence="1">5-oxoprolinase subunit A</fullName>
        <shortName evidence="1">5-OPase subunit A</shortName>
        <ecNumber evidence="1">3.5.2.9</ecNumber>
    </recommendedName>
    <alternativeName>
        <fullName evidence="1">5-oxoprolinase (ATP-hydrolyzing) subunit A</fullName>
    </alternativeName>
</protein>
<dbReference type="SUPFAM" id="SSF88713">
    <property type="entry name" value="Glycoside hydrolase/deacetylase"/>
    <property type="match status" value="1"/>
</dbReference>
<dbReference type="InterPro" id="IPR005501">
    <property type="entry name" value="LamB/YcsF/PxpA-like"/>
</dbReference>
<keyword evidence="3" id="KW-1185">Reference proteome</keyword>
<dbReference type="Pfam" id="PF03746">
    <property type="entry name" value="LamB_YcsF"/>
    <property type="match status" value="1"/>
</dbReference>
<dbReference type="CDD" id="cd10787">
    <property type="entry name" value="LamB_YcsF_like"/>
    <property type="match status" value="1"/>
</dbReference>
<dbReference type="Gene3D" id="3.20.20.370">
    <property type="entry name" value="Glycoside hydrolase/deacetylase"/>
    <property type="match status" value="1"/>
</dbReference>
<sequence length="254" mass="27428">MTQLDINADLGESYGAFQVGEDEQLMKVITSANVACGFHAGDYNVIADTIERAKSEGVAVGAHPGFPDLFGFGRREFNMSTKEIYNLITYQLGAIAGVCKVKNVELQNVKPHGALYNMAAKDYEMASSIAKAVRDFDSSLILYGLSNSELVRAGQDMGLKVAQEAFADRAYTSEGYLAPRSMEGSVISSLEEIEKQVLSIVQNGCTTSLDGKQIPLEAQTICFHGDGDSAYHHAEHIKSVLEHHNVSVQKVGGS</sequence>
<dbReference type="NCBIfam" id="NF003814">
    <property type="entry name" value="PRK05406.1-3"/>
    <property type="match status" value="1"/>
</dbReference>
<dbReference type="GO" id="GO:0005975">
    <property type="term" value="P:carbohydrate metabolic process"/>
    <property type="evidence" value="ECO:0007669"/>
    <property type="project" value="InterPro"/>
</dbReference>
<dbReference type="OrthoDB" id="9773478at2"/>
<dbReference type="EC" id="3.5.2.9" evidence="1"/>
<dbReference type="GO" id="GO:0017168">
    <property type="term" value="F:5-oxoprolinase (ATP-hydrolyzing) activity"/>
    <property type="evidence" value="ECO:0007669"/>
    <property type="project" value="UniProtKB-UniRule"/>
</dbReference>
<dbReference type="GO" id="GO:0005524">
    <property type="term" value="F:ATP binding"/>
    <property type="evidence" value="ECO:0007669"/>
    <property type="project" value="UniProtKB-UniRule"/>
</dbReference>
<accession>A0A0A2UX58</accession>